<dbReference type="InterPro" id="IPR001633">
    <property type="entry name" value="EAL_dom"/>
</dbReference>
<dbReference type="CDD" id="cd01948">
    <property type="entry name" value="EAL"/>
    <property type="match status" value="1"/>
</dbReference>
<evidence type="ECO:0000313" key="3">
    <source>
        <dbReference type="Proteomes" id="UP000184038"/>
    </source>
</evidence>
<dbReference type="EMBL" id="FRCP01000013">
    <property type="protein sequence ID" value="SHM61348.1"/>
    <property type="molecule type" value="Genomic_DNA"/>
</dbReference>
<proteinExistence type="predicted"/>
<gene>
    <name evidence="2" type="ORF">SAMN02746066_02587</name>
</gene>
<dbReference type="STRING" id="1120996.SAMN02746066_02587"/>
<dbReference type="PANTHER" id="PTHR33121:SF70">
    <property type="entry name" value="SIGNALING PROTEIN YKOW"/>
    <property type="match status" value="1"/>
</dbReference>
<evidence type="ECO:0000313" key="2">
    <source>
        <dbReference type="EMBL" id="SHM61348.1"/>
    </source>
</evidence>
<dbReference type="SMART" id="SM00052">
    <property type="entry name" value="EAL"/>
    <property type="match status" value="1"/>
</dbReference>
<evidence type="ECO:0000259" key="1">
    <source>
        <dbReference type="PROSITE" id="PS50883"/>
    </source>
</evidence>
<dbReference type="InterPro" id="IPR035919">
    <property type="entry name" value="EAL_sf"/>
</dbReference>
<accession>A0A1M7K7Y8</accession>
<organism evidence="2 3">
    <name type="scientific">Anaerosporobacter mobilis DSM 15930</name>
    <dbReference type="NCBI Taxonomy" id="1120996"/>
    <lineage>
        <taxon>Bacteria</taxon>
        <taxon>Bacillati</taxon>
        <taxon>Bacillota</taxon>
        <taxon>Clostridia</taxon>
        <taxon>Lachnospirales</taxon>
        <taxon>Lachnospiraceae</taxon>
        <taxon>Anaerosporobacter</taxon>
    </lineage>
</organism>
<dbReference type="PANTHER" id="PTHR33121">
    <property type="entry name" value="CYCLIC DI-GMP PHOSPHODIESTERASE PDEF"/>
    <property type="match status" value="1"/>
</dbReference>
<protein>
    <submittedName>
        <fullName evidence="2">EAL domain, c-di-GMP-specific phosphodiesterase class I (Or its enzymatically inactive variant)</fullName>
    </submittedName>
</protein>
<dbReference type="Gene3D" id="3.20.20.450">
    <property type="entry name" value="EAL domain"/>
    <property type="match status" value="1"/>
</dbReference>
<dbReference type="GO" id="GO:0071111">
    <property type="term" value="F:cyclic-guanylate-specific phosphodiesterase activity"/>
    <property type="evidence" value="ECO:0007669"/>
    <property type="project" value="InterPro"/>
</dbReference>
<name>A0A1M7K7Y8_9FIRM</name>
<dbReference type="Pfam" id="PF00563">
    <property type="entry name" value="EAL"/>
    <property type="match status" value="1"/>
</dbReference>
<dbReference type="RefSeq" id="WP_073288329.1">
    <property type="nucleotide sequence ID" value="NZ_FRCP01000013.1"/>
</dbReference>
<feature type="domain" description="EAL" evidence="1">
    <location>
        <begin position="3"/>
        <end position="220"/>
    </location>
</feature>
<keyword evidence="3" id="KW-1185">Reference proteome</keyword>
<sequence>MQGYVTKKDILIAFEKNEFKTYIQPKYNIYTKEVIGGEALVRWFHEKKGRINSEIFIPILEKLKLVDRVDLFIFEEVCKSLSTWKKQGLKTIPISVNLSKMTLNDLGNISKLKNILYKYEIPIELIELEITESLMSVNIEVINKIKAEGFKLAMDDFGKGYSSLANLKNLPIDVMKIDKEFLVDLEENEKGKVILKAIVDLIHIIKKEVVIEGVENEQQL</sequence>
<dbReference type="SUPFAM" id="SSF141868">
    <property type="entry name" value="EAL domain-like"/>
    <property type="match status" value="1"/>
</dbReference>
<dbReference type="PROSITE" id="PS50883">
    <property type="entry name" value="EAL"/>
    <property type="match status" value="1"/>
</dbReference>
<dbReference type="Proteomes" id="UP000184038">
    <property type="component" value="Unassembled WGS sequence"/>
</dbReference>
<dbReference type="OrthoDB" id="9805474at2"/>
<dbReference type="InterPro" id="IPR050706">
    <property type="entry name" value="Cyclic-di-GMP_PDE-like"/>
</dbReference>
<dbReference type="AlphaFoldDB" id="A0A1M7K7Y8"/>
<reference evidence="2 3" key="1">
    <citation type="submission" date="2016-11" db="EMBL/GenBank/DDBJ databases">
        <authorList>
            <person name="Jaros S."/>
            <person name="Januszkiewicz K."/>
            <person name="Wedrychowicz H."/>
        </authorList>
    </citation>
    <scope>NUCLEOTIDE SEQUENCE [LARGE SCALE GENOMIC DNA]</scope>
    <source>
        <strain evidence="2 3">DSM 15930</strain>
    </source>
</reference>